<protein>
    <submittedName>
        <fullName evidence="2">Uncharacterized protein</fullName>
    </submittedName>
</protein>
<dbReference type="Pfam" id="PF11321">
    <property type="entry name" value="DUF3123"/>
    <property type="match status" value="1"/>
</dbReference>
<dbReference type="Proteomes" id="UP001164776">
    <property type="component" value="Unassembled WGS sequence"/>
</dbReference>
<evidence type="ECO:0000256" key="1">
    <source>
        <dbReference type="SAM" id="MobiDB-lite"/>
    </source>
</evidence>
<keyword evidence="3" id="KW-1185">Reference proteome</keyword>
<evidence type="ECO:0000313" key="3">
    <source>
        <dbReference type="Proteomes" id="UP001164776"/>
    </source>
</evidence>
<comment type="caution">
    <text evidence="2">The sequence shown here is derived from an EMBL/GenBank/DDBJ whole genome shotgun (WGS) entry which is preliminary data.</text>
</comment>
<sequence length="242" mass="25604">MVIPPPSSRSAGMRSIRRELQRRRSKLAPTKSAIKKVISAQPPREAGERRPHLPRREAPSCAIPSHSLDAAAAAAPQPVPVSPPVTSRSTASVIGSACRSTPAAAAPAVPVTVRPGTLVGVRTKTTKLKTGQVLVLWLRAMVVSRTDAGYEVVYEGNWPPADPYGTVHVARDHVRLIKASPSLTTPPPPSSLPPSTTNSSCASATTATVAATRKKEVLPEPRPTTAGKKLRLIRNPAREMEG</sequence>
<feature type="region of interest" description="Disordered" evidence="1">
    <location>
        <begin position="179"/>
        <end position="242"/>
    </location>
</feature>
<dbReference type="EMBL" id="MU630043">
    <property type="protein sequence ID" value="KAJ1254484.1"/>
    <property type="molecule type" value="Genomic_DNA"/>
</dbReference>
<proteinExistence type="predicted"/>
<reference evidence="2 3" key="1">
    <citation type="submission" date="2022-10" db="EMBL/GenBank/DDBJ databases">
        <title>WGS assembly of Paspalum vaginatum 540-79.</title>
        <authorList>
            <person name="Sun G."/>
            <person name="Wase N."/>
            <person name="Shu S."/>
            <person name="Jenkins J."/>
            <person name="Zhou B."/>
            <person name="Torres-Rodriguez J."/>
            <person name="Chen C."/>
            <person name="Sandor L."/>
            <person name="Plott C."/>
            <person name="Yoshinga Y."/>
            <person name="Daum C."/>
            <person name="Qi P."/>
            <person name="Barry K."/>
            <person name="Lipzen A."/>
            <person name="Berry L."/>
            <person name="Pedersen C."/>
            <person name="Gottilla T."/>
            <person name="Foltz A."/>
            <person name="Yu H."/>
            <person name="O'Malley R."/>
            <person name="Zhang C."/>
            <person name="Devos K."/>
            <person name="Sigmon B."/>
            <person name="Yu B."/>
            <person name="Obata T."/>
            <person name="Schmutz J."/>
            <person name="Schnable J."/>
        </authorList>
    </citation>
    <scope>NUCLEOTIDE SEQUENCE [LARGE SCALE GENOMIC DNA]</scope>
    <source>
        <strain evidence="3">cv. 540-79</strain>
    </source>
</reference>
<feature type="compositionally biased region" description="Low complexity" evidence="1">
    <location>
        <begin position="193"/>
        <end position="211"/>
    </location>
</feature>
<feature type="compositionally biased region" description="Basic and acidic residues" evidence="1">
    <location>
        <begin position="45"/>
        <end position="58"/>
    </location>
</feature>
<organism evidence="2 3">
    <name type="scientific">Paspalum vaginatum</name>
    <name type="common">seashore paspalum</name>
    <dbReference type="NCBI Taxonomy" id="158149"/>
    <lineage>
        <taxon>Eukaryota</taxon>
        <taxon>Viridiplantae</taxon>
        <taxon>Streptophyta</taxon>
        <taxon>Embryophyta</taxon>
        <taxon>Tracheophyta</taxon>
        <taxon>Spermatophyta</taxon>
        <taxon>Magnoliopsida</taxon>
        <taxon>Liliopsida</taxon>
        <taxon>Poales</taxon>
        <taxon>Poaceae</taxon>
        <taxon>PACMAD clade</taxon>
        <taxon>Panicoideae</taxon>
        <taxon>Andropogonodae</taxon>
        <taxon>Paspaleae</taxon>
        <taxon>Paspalinae</taxon>
        <taxon>Paspalum</taxon>
    </lineage>
</organism>
<gene>
    <name evidence="2" type="ORF">BS78_K050500</name>
</gene>
<evidence type="ECO:0000313" key="2">
    <source>
        <dbReference type="EMBL" id="KAJ1254484.1"/>
    </source>
</evidence>
<accession>A0A9W8CCT7</accession>
<name>A0A9W8CCT7_9POAL</name>
<dbReference type="OrthoDB" id="693185at2759"/>
<feature type="region of interest" description="Disordered" evidence="1">
    <location>
        <begin position="1"/>
        <end position="61"/>
    </location>
</feature>
<dbReference type="InterPro" id="IPR021470">
    <property type="entry name" value="DUF3123"/>
</dbReference>
<dbReference type="AlphaFoldDB" id="A0A9W8CCT7"/>